<dbReference type="Gene3D" id="3.90.176.10">
    <property type="entry name" value="Toxin ADP-ribosyltransferase, Chain A, domain 1"/>
    <property type="match status" value="1"/>
</dbReference>
<organism evidence="10 11">
    <name type="scientific">Adineta steineri</name>
    <dbReference type="NCBI Taxonomy" id="433720"/>
    <lineage>
        <taxon>Eukaryota</taxon>
        <taxon>Metazoa</taxon>
        <taxon>Spiralia</taxon>
        <taxon>Gnathifera</taxon>
        <taxon>Rotifera</taxon>
        <taxon>Eurotatoria</taxon>
        <taxon>Bdelloidea</taxon>
        <taxon>Adinetida</taxon>
        <taxon>Adinetidae</taxon>
        <taxon>Adineta</taxon>
    </lineage>
</organism>
<name>A0A815J618_9BILA</name>
<feature type="repeat" description="TPR" evidence="8">
    <location>
        <begin position="467"/>
        <end position="500"/>
    </location>
</feature>
<accession>A0A815J618</accession>
<keyword evidence="4" id="KW-0548">Nucleotidyltransferase</keyword>
<dbReference type="PANTHER" id="PTHR45641">
    <property type="entry name" value="TETRATRICOPEPTIDE REPEAT PROTEIN (AFU_ORTHOLOGUE AFUA_6G03870)"/>
    <property type="match status" value="1"/>
</dbReference>
<gene>
    <name evidence="10" type="ORF">IZO911_LOCUS38142</name>
</gene>
<reference evidence="10" key="1">
    <citation type="submission" date="2021-02" db="EMBL/GenBank/DDBJ databases">
        <authorList>
            <person name="Nowell W R."/>
        </authorList>
    </citation>
    <scope>NUCLEOTIDE SEQUENCE</scope>
</reference>
<comment type="caution">
    <text evidence="10">The sequence shown here is derived from an EMBL/GenBank/DDBJ whole genome shotgun (WGS) entry which is preliminary data.</text>
</comment>
<comment type="catalytic activity">
    <reaction evidence="7 9">
        <text>L-arginyl-[protein] + NAD(+) = N(omega)-(ADP-D-ribosyl)-L-arginyl-[protein] + nicotinamide + H(+)</text>
        <dbReference type="Rhea" id="RHEA:19149"/>
        <dbReference type="Rhea" id="RHEA-COMP:10532"/>
        <dbReference type="Rhea" id="RHEA-COMP:15087"/>
        <dbReference type="ChEBI" id="CHEBI:15378"/>
        <dbReference type="ChEBI" id="CHEBI:17154"/>
        <dbReference type="ChEBI" id="CHEBI:29965"/>
        <dbReference type="ChEBI" id="CHEBI:57540"/>
        <dbReference type="ChEBI" id="CHEBI:142554"/>
        <dbReference type="EC" id="2.4.2.31"/>
    </reaction>
</comment>
<evidence type="ECO:0000313" key="10">
    <source>
        <dbReference type="EMBL" id="CAF1376173.1"/>
    </source>
</evidence>
<feature type="repeat" description="TPR" evidence="8">
    <location>
        <begin position="551"/>
        <end position="584"/>
    </location>
</feature>
<evidence type="ECO:0000256" key="6">
    <source>
        <dbReference type="ARBA" id="ARBA00022803"/>
    </source>
</evidence>
<dbReference type="EMBL" id="CAJNOE010001027">
    <property type="protein sequence ID" value="CAF1376173.1"/>
    <property type="molecule type" value="Genomic_DNA"/>
</dbReference>
<dbReference type="PANTHER" id="PTHR45641:SF1">
    <property type="entry name" value="AAA+ ATPASE DOMAIN-CONTAINING PROTEIN"/>
    <property type="match status" value="1"/>
</dbReference>
<feature type="repeat" description="TPR" evidence="8">
    <location>
        <begin position="761"/>
        <end position="794"/>
    </location>
</feature>
<dbReference type="EC" id="2.4.2.31" evidence="9"/>
<dbReference type="Pfam" id="PF13424">
    <property type="entry name" value="TPR_12"/>
    <property type="match status" value="3"/>
</dbReference>
<evidence type="ECO:0000256" key="8">
    <source>
        <dbReference type="PROSITE-ProRule" id="PRU00339"/>
    </source>
</evidence>
<feature type="repeat" description="TPR" evidence="8">
    <location>
        <begin position="719"/>
        <end position="752"/>
    </location>
</feature>
<proteinExistence type="inferred from homology"/>
<dbReference type="Pfam" id="PF00515">
    <property type="entry name" value="TPR_1"/>
    <property type="match status" value="1"/>
</dbReference>
<dbReference type="PROSITE" id="PS50005">
    <property type="entry name" value="TPR"/>
    <property type="match status" value="8"/>
</dbReference>
<evidence type="ECO:0000256" key="2">
    <source>
        <dbReference type="ARBA" id="ARBA00022676"/>
    </source>
</evidence>
<feature type="repeat" description="TPR" evidence="8">
    <location>
        <begin position="593"/>
        <end position="626"/>
    </location>
</feature>
<dbReference type="InterPro" id="IPR019734">
    <property type="entry name" value="TPR_rpt"/>
</dbReference>
<evidence type="ECO:0000256" key="7">
    <source>
        <dbReference type="ARBA" id="ARBA00047597"/>
    </source>
</evidence>
<keyword evidence="9" id="KW-0520">NAD</keyword>
<dbReference type="PROSITE" id="PS51996">
    <property type="entry name" value="TR_MART"/>
    <property type="match status" value="1"/>
</dbReference>
<comment type="similarity">
    <text evidence="1 9">Belongs to the Arg-specific ADP-ribosyltransferase family.</text>
</comment>
<dbReference type="GO" id="GO:0106274">
    <property type="term" value="F:NAD+-protein-arginine ADP-ribosyltransferase activity"/>
    <property type="evidence" value="ECO:0007669"/>
    <property type="project" value="UniProtKB-EC"/>
</dbReference>
<evidence type="ECO:0000256" key="9">
    <source>
        <dbReference type="RuleBase" id="RU361228"/>
    </source>
</evidence>
<feature type="repeat" description="TPR" evidence="8">
    <location>
        <begin position="677"/>
        <end position="710"/>
    </location>
</feature>
<keyword evidence="3 9" id="KW-0808">Transferase</keyword>
<evidence type="ECO:0000256" key="5">
    <source>
        <dbReference type="ARBA" id="ARBA00022737"/>
    </source>
</evidence>
<dbReference type="InterPro" id="IPR011990">
    <property type="entry name" value="TPR-like_helical_dom_sf"/>
</dbReference>
<dbReference type="Gene3D" id="1.25.40.10">
    <property type="entry name" value="Tetratricopeptide repeat domain"/>
    <property type="match status" value="4"/>
</dbReference>
<evidence type="ECO:0000256" key="4">
    <source>
        <dbReference type="ARBA" id="ARBA00022695"/>
    </source>
</evidence>
<dbReference type="PRINTS" id="PR00381">
    <property type="entry name" value="KINESINLIGHT"/>
</dbReference>
<feature type="repeat" description="TPR" evidence="8">
    <location>
        <begin position="635"/>
        <end position="668"/>
    </location>
</feature>
<dbReference type="InterPro" id="IPR000768">
    <property type="entry name" value="ART"/>
</dbReference>
<keyword evidence="6 8" id="KW-0802">TPR repeat</keyword>
<dbReference type="GO" id="GO:0016779">
    <property type="term" value="F:nucleotidyltransferase activity"/>
    <property type="evidence" value="ECO:0007669"/>
    <property type="project" value="UniProtKB-KW"/>
</dbReference>
<protein>
    <recommendedName>
        <fullName evidence="9">NAD(P)(+)--arginine ADP-ribosyltransferase</fullName>
        <ecNumber evidence="9">2.4.2.31</ecNumber>
    </recommendedName>
    <alternativeName>
        <fullName evidence="9">Mono(ADP-ribosyl)transferase</fullName>
    </alternativeName>
</protein>
<evidence type="ECO:0000256" key="1">
    <source>
        <dbReference type="ARBA" id="ARBA00009558"/>
    </source>
</evidence>
<sequence length="820" mass="94433">MSGSESNQEASCSSSNAFTSNNNTTIISSNVIQPRRRIIKNYSLLLLDECVDQTDKDYENTLKQNQTITDNVNVFKERDACIDFLTDFEEDIKLFLIIKNAISQQIMPFINDIPQLHGVYILSDTEILHEAWTKQWQKIKSVHINIDDLCQRLQFGMKQLNQDSIAMSFITLDEMTSTDNVNQLEPTFMYTQIFKDILLDMEHDAQAIKQFTAYCRNHDCGSAKNIDEFEKSYDVETAIWWYTCPSFIYSMLNDALRSMEGETIINMGFFIRDLHQQLQKLQQEQLNVLHDKPFIVYRGQGLSKVDFEKLRKTQSGLISFNNFLSTSTEQHMPLGLASSASETADMVGIFFKMLIDPRVESVPFASINTISYFPGEDEILFSMHTIFRVGAIKQMDSNNQLYQVELQLTSDDDRQLRLLTNRIREEVIGDNGWERLSDLLLKIGQFDKADELYNVLLAETSHDDEKALYYNQLGHVKNGHGDYEKAIWYYEQGLQIRQKTLPSNHLDLAASYHNIGFVYYSMGEYPKALSFFEQALEIRQNNLLSNHPDLANSYNNIGSVYYSMAEYPKALSFYEKAFGIRQKTLPSNHPSLANSYNNIGNMYDSMGEYSKALSYFEKDLEICQKTLPSNHPDFAATCNNIGWVYYSKGEYSKALSYYEKALEIFQKNLPSNHPSFATSYNNVGSVYDNIGEYTKALTYYEKALKIRQITLPSNHPDLADSYNNIGLVYYSMGEYSKALSYYEKDIEICQKTLPLNHPHLAIPYINIGNVYNNMGEYSKALSYYNRALDIFQCALPPTHLDIKNVKENIEIVKNILFAYV</sequence>
<keyword evidence="2 9" id="KW-0328">Glycosyltransferase</keyword>
<dbReference type="Pfam" id="PF13181">
    <property type="entry name" value="TPR_8"/>
    <property type="match status" value="1"/>
</dbReference>
<dbReference type="Proteomes" id="UP000663860">
    <property type="component" value="Unassembled WGS sequence"/>
</dbReference>
<feature type="repeat" description="TPR" evidence="8">
    <location>
        <begin position="509"/>
        <end position="542"/>
    </location>
</feature>
<dbReference type="AlphaFoldDB" id="A0A815J618"/>
<evidence type="ECO:0000256" key="3">
    <source>
        <dbReference type="ARBA" id="ARBA00022679"/>
    </source>
</evidence>
<keyword evidence="5" id="KW-0677">Repeat</keyword>
<dbReference type="SUPFAM" id="SSF48452">
    <property type="entry name" value="TPR-like"/>
    <property type="match status" value="2"/>
</dbReference>
<dbReference type="SMART" id="SM00028">
    <property type="entry name" value="TPR"/>
    <property type="match status" value="8"/>
</dbReference>
<evidence type="ECO:0000313" key="11">
    <source>
        <dbReference type="Proteomes" id="UP000663860"/>
    </source>
</evidence>
<dbReference type="Pfam" id="PF01129">
    <property type="entry name" value="ART"/>
    <property type="match status" value="1"/>
</dbReference>
<keyword evidence="9" id="KW-0521">NADP</keyword>
<dbReference type="PROSITE" id="PS50293">
    <property type="entry name" value="TPR_REGION"/>
    <property type="match status" value="7"/>
</dbReference>
<dbReference type="SUPFAM" id="SSF56399">
    <property type="entry name" value="ADP-ribosylation"/>
    <property type="match status" value="1"/>
</dbReference>